<organism evidence="1">
    <name type="scientific">Anguilla anguilla</name>
    <name type="common">European freshwater eel</name>
    <name type="synonym">Muraena anguilla</name>
    <dbReference type="NCBI Taxonomy" id="7936"/>
    <lineage>
        <taxon>Eukaryota</taxon>
        <taxon>Metazoa</taxon>
        <taxon>Chordata</taxon>
        <taxon>Craniata</taxon>
        <taxon>Vertebrata</taxon>
        <taxon>Euteleostomi</taxon>
        <taxon>Actinopterygii</taxon>
        <taxon>Neopterygii</taxon>
        <taxon>Teleostei</taxon>
        <taxon>Anguilliformes</taxon>
        <taxon>Anguillidae</taxon>
        <taxon>Anguilla</taxon>
    </lineage>
</organism>
<reference evidence="1" key="1">
    <citation type="submission" date="2014-11" db="EMBL/GenBank/DDBJ databases">
        <authorList>
            <person name="Amaro Gonzalez C."/>
        </authorList>
    </citation>
    <scope>NUCLEOTIDE SEQUENCE</scope>
</reference>
<name>A0A0E9U3K8_ANGAN</name>
<protein>
    <submittedName>
        <fullName evidence="1">Uncharacterized protein</fullName>
    </submittedName>
</protein>
<accession>A0A0E9U3K8</accession>
<dbReference type="EMBL" id="GBXM01048068">
    <property type="protein sequence ID" value="JAH60509.1"/>
    <property type="molecule type" value="Transcribed_RNA"/>
</dbReference>
<reference evidence="1" key="2">
    <citation type="journal article" date="2015" name="Fish Shellfish Immunol.">
        <title>Early steps in the European eel (Anguilla anguilla)-Vibrio vulnificus interaction in the gills: Role of the RtxA13 toxin.</title>
        <authorList>
            <person name="Callol A."/>
            <person name="Pajuelo D."/>
            <person name="Ebbesson L."/>
            <person name="Teles M."/>
            <person name="MacKenzie S."/>
            <person name="Amaro C."/>
        </authorList>
    </citation>
    <scope>NUCLEOTIDE SEQUENCE</scope>
</reference>
<proteinExistence type="predicted"/>
<evidence type="ECO:0000313" key="1">
    <source>
        <dbReference type="EMBL" id="JAH60509.1"/>
    </source>
</evidence>
<dbReference type="AlphaFoldDB" id="A0A0E9U3K8"/>
<sequence>MLFSPHLTLLSSMVSFKVVTCWLGKTVKRTSFILAWAI</sequence>